<accession>A0A4R6PXM9</accession>
<dbReference type="Gene3D" id="3.40.50.300">
    <property type="entry name" value="P-loop containing nucleotide triphosphate hydrolases"/>
    <property type="match status" value="1"/>
</dbReference>
<evidence type="ECO:0000313" key="1">
    <source>
        <dbReference type="EMBL" id="TDP51383.1"/>
    </source>
</evidence>
<dbReference type="SUPFAM" id="SSF52540">
    <property type="entry name" value="P-loop containing nucleoside triphosphate hydrolases"/>
    <property type="match status" value="1"/>
</dbReference>
<dbReference type="EMBL" id="SNXO01000031">
    <property type="protein sequence ID" value="TDP51383.1"/>
    <property type="molecule type" value="Genomic_DNA"/>
</dbReference>
<sequence length="128" mass="14468">MVLIIGGAFQGKLDYAKAEYGLQEKDVFHCDGGSMALDFDKKIINNMQRFVLACVREDIDPRECIDEHADKLHDKIIICDDISQGVVPMDATEREWREMTGRCLVHLGQQADKVIRVFCGIPEVIKGE</sequence>
<dbReference type="GO" id="GO:0000166">
    <property type="term" value="F:nucleotide binding"/>
    <property type="evidence" value="ECO:0007669"/>
    <property type="project" value="InterPro"/>
</dbReference>
<dbReference type="OrthoDB" id="1766664at2"/>
<dbReference type="AlphaFoldDB" id="A0A4R6PXM9"/>
<organism evidence="1 2">
    <name type="scientific">Aminicella lysinilytica</name>
    <dbReference type="NCBI Taxonomy" id="433323"/>
    <lineage>
        <taxon>Bacteria</taxon>
        <taxon>Bacillati</taxon>
        <taxon>Bacillota</taxon>
        <taxon>Clostridia</taxon>
        <taxon>Peptostreptococcales</taxon>
        <taxon>Anaerovoracaceae</taxon>
        <taxon>Aminicella</taxon>
    </lineage>
</organism>
<proteinExistence type="predicted"/>
<dbReference type="UniPathway" id="UPA00148">
    <property type="reaction ID" value="UER00236"/>
</dbReference>
<keyword evidence="1" id="KW-0808">Transferase</keyword>
<dbReference type="InterPro" id="IPR027417">
    <property type="entry name" value="P-loop_NTPase"/>
</dbReference>
<dbReference type="GO" id="GO:0009236">
    <property type="term" value="P:cobalamin biosynthetic process"/>
    <property type="evidence" value="ECO:0007669"/>
    <property type="project" value="UniProtKB-UniPathway"/>
</dbReference>
<keyword evidence="1" id="KW-0418">Kinase</keyword>
<reference evidence="1 2" key="1">
    <citation type="submission" date="2019-03" db="EMBL/GenBank/DDBJ databases">
        <title>Genomic Encyclopedia of Type Strains, Phase IV (KMG-IV): sequencing the most valuable type-strain genomes for metagenomic binning, comparative biology and taxonomic classification.</title>
        <authorList>
            <person name="Goeker M."/>
        </authorList>
    </citation>
    <scope>NUCLEOTIDE SEQUENCE [LARGE SCALE GENOMIC DNA]</scope>
    <source>
        <strain evidence="1 2">DSM 28287</strain>
    </source>
</reference>
<dbReference type="GO" id="GO:0043752">
    <property type="term" value="F:adenosylcobinamide kinase activity"/>
    <property type="evidence" value="ECO:0007669"/>
    <property type="project" value="InterPro"/>
</dbReference>
<comment type="caution">
    <text evidence="1">The sequence shown here is derived from an EMBL/GenBank/DDBJ whole genome shotgun (WGS) entry which is preliminary data.</text>
</comment>
<gene>
    <name evidence="1" type="ORF">EV211_1314</name>
</gene>
<evidence type="ECO:0000313" key="2">
    <source>
        <dbReference type="Proteomes" id="UP000295500"/>
    </source>
</evidence>
<dbReference type="Proteomes" id="UP000295500">
    <property type="component" value="Unassembled WGS sequence"/>
</dbReference>
<dbReference type="InterPro" id="IPR003203">
    <property type="entry name" value="CobU/CobP"/>
</dbReference>
<dbReference type="Pfam" id="PF02283">
    <property type="entry name" value="CobU"/>
    <property type="match status" value="1"/>
</dbReference>
<keyword evidence="2" id="KW-1185">Reference proteome</keyword>
<dbReference type="GO" id="GO:0016779">
    <property type="term" value="F:nucleotidyltransferase activity"/>
    <property type="evidence" value="ECO:0007669"/>
    <property type="project" value="UniProtKB-KW"/>
</dbReference>
<keyword evidence="1" id="KW-0548">Nucleotidyltransferase</keyword>
<name>A0A4R6PXM9_9FIRM</name>
<protein>
    <submittedName>
        <fullName evidence="1">Adenosylcobinamide kinase /adenosylcobinamide-phosphate guanylyltransferase</fullName>
    </submittedName>
</protein>
<dbReference type="RefSeq" id="WP_133528943.1">
    <property type="nucleotide sequence ID" value="NZ_SNXO01000031.1"/>
</dbReference>